<dbReference type="Gene3D" id="1.10.10.10">
    <property type="entry name" value="Winged helix-like DNA-binding domain superfamily/Winged helix DNA-binding domain"/>
    <property type="match status" value="1"/>
</dbReference>
<dbReference type="Pfam" id="PF00126">
    <property type="entry name" value="HTH_1"/>
    <property type="match status" value="1"/>
</dbReference>
<proteinExistence type="inferred from homology"/>
<dbReference type="PROSITE" id="PS50931">
    <property type="entry name" value="HTH_LYSR"/>
    <property type="match status" value="1"/>
</dbReference>
<reference evidence="7 8" key="1">
    <citation type="submission" date="2018-05" db="EMBL/GenBank/DDBJ databases">
        <title>Genomic Encyclopedia of Type Strains, Phase IV (KMG-IV): sequencing the most valuable type-strain genomes for metagenomic binning, comparative biology and taxonomic classification.</title>
        <authorList>
            <person name="Goeker M."/>
        </authorList>
    </citation>
    <scope>NUCLEOTIDE SEQUENCE [LARGE SCALE GENOMIC DNA]</scope>
    <source>
        <strain evidence="7 8">DSM 16791</strain>
    </source>
</reference>
<dbReference type="EMBL" id="QGTR01000003">
    <property type="protein sequence ID" value="PWW00614.1"/>
    <property type="molecule type" value="Genomic_DNA"/>
</dbReference>
<evidence type="ECO:0000313" key="8">
    <source>
        <dbReference type="Proteomes" id="UP000246352"/>
    </source>
</evidence>
<dbReference type="GO" id="GO:0010628">
    <property type="term" value="P:positive regulation of gene expression"/>
    <property type="evidence" value="ECO:0007669"/>
    <property type="project" value="TreeGrafter"/>
</dbReference>
<dbReference type="AlphaFoldDB" id="A0A317PJZ4"/>
<keyword evidence="3" id="KW-0238">DNA-binding</keyword>
<dbReference type="OrthoDB" id="7260751at2"/>
<dbReference type="InterPro" id="IPR005119">
    <property type="entry name" value="LysR_subst-bd"/>
</dbReference>
<evidence type="ECO:0000313" key="7">
    <source>
        <dbReference type="EMBL" id="PWW00614.1"/>
    </source>
</evidence>
<dbReference type="GO" id="GO:0003700">
    <property type="term" value="F:DNA-binding transcription factor activity"/>
    <property type="evidence" value="ECO:0007669"/>
    <property type="project" value="InterPro"/>
</dbReference>
<comment type="caution">
    <text evidence="7">The sequence shown here is derived from an EMBL/GenBank/DDBJ whole genome shotgun (WGS) entry which is preliminary data.</text>
</comment>
<keyword evidence="8" id="KW-1185">Reference proteome</keyword>
<dbReference type="Proteomes" id="UP000246352">
    <property type="component" value="Unassembled WGS sequence"/>
</dbReference>
<evidence type="ECO:0000256" key="4">
    <source>
        <dbReference type="ARBA" id="ARBA00023159"/>
    </source>
</evidence>
<organism evidence="7 8">
    <name type="scientific">Hoeflea marina</name>
    <dbReference type="NCBI Taxonomy" id="274592"/>
    <lineage>
        <taxon>Bacteria</taxon>
        <taxon>Pseudomonadati</taxon>
        <taxon>Pseudomonadota</taxon>
        <taxon>Alphaproteobacteria</taxon>
        <taxon>Hyphomicrobiales</taxon>
        <taxon>Rhizobiaceae</taxon>
        <taxon>Hoeflea</taxon>
    </lineage>
</organism>
<keyword evidence="2" id="KW-0805">Transcription regulation</keyword>
<dbReference type="PANTHER" id="PTHR30427:SF1">
    <property type="entry name" value="TRANSCRIPTIONAL ACTIVATOR PROTEIN LYSR"/>
    <property type="match status" value="1"/>
</dbReference>
<dbReference type="InterPro" id="IPR036390">
    <property type="entry name" value="WH_DNA-bd_sf"/>
</dbReference>
<keyword evidence="5" id="KW-0804">Transcription</keyword>
<sequence>MTQLSLRQLELFRAVMRQGTLTAAAQSLGITQPAASRLLRHAEDLLGTPLFHRQSGRLRATVEARALYREVDRIFNGVDYVQKVAADLHRLRAGRLHLAAIPSLAMTHAARASERFMRAHPTVTIIISSLLNHEVADMVLDGRADLGLCFLPLPNRELTIELLGETELIAVLPPDHPLCALDELTPLDLQSVPLISFSGSMPIGQRIETAFAAAGVVSPMAVEVSSTFVACAFVQAGTGVALVDRLAADCGAFPLLEKRLVVPRLGISTALVTVPGQKPSRIAADFMAELRAN</sequence>
<protein>
    <submittedName>
        <fullName evidence="7">LysR family transcriptional regulator</fullName>
    </submittedName>
</protein>
<dbReference type="Pfam" id="PF03466">
    <property type="entry name" value="LysR_substrate"/>
    <property type="match status" value="1"/>
</dbReference>
<gene>
    <name evidence="7" type="ORF">DFR52_103822</name>
</gene>
<dbReference type="InterPro" id="IPR000847">
    <property type="entry name" value="LysR_HTH_N"/>
</dbReference>
<evidence type="ECO:0000256" key="3">
    <source>
        <dbReference type="ARBA" id="ARBA00023125"/>
    </source>
</evidence>
<dbReference type="PANTHER" id="PTHR30427">
    <property type="entry name" value="TRANSCRIPTIONAL ACTIVATOR PROTEIN LYSR"/>
    <property type="match status" value="1"/>
</dbReference>
<dbReference type="PRINTS" id="PR00039">
    <property type="entry name" value="HTHLYSR"/>
</dbReference>
<dbReference type="RefSeq" id="WP_110032809.1">
    <property type="nucleotide sequence ID" value="NZ_QGTR01000003.1"/>
</dbReference>
<comment type="similarity">
    <text evidence="1">Belongs to the LysR transcriptional regulatory family.</text>
</comment>
<evidence type="ECO:0000256" key="1">
    <source>
        <dbReference type="ARBA" id="ARBA00009437"/>
    </source>
</evidence>
<evidence type="ECO:0000259" key="6">
    <source>
        <dbReference type="PROSITE" id="PS50931"/>
    </source>
</evidence>
<accession>A0A317PJZ4</accession>
<dbReference type="Gene3D" id="3.40.190.290">
    <property type="match status" value="1"/>
</dbReference>
<dbReference type="InterPro" id="IPR036388">
    <property type="entry name" value="WH-like_DNA-bd_sf"/>
</dbReference>
<feature type="domain" description="HTH lysR-type" evidence="6">
    <location>
        <begin position="4"/>
        <end position="61"/>
    </location>
</feature>
<name>A0A317PJZ4_9HYPH</name>
<dbReference type="SUPFAM" id="SSF53850">
    <property type="entry name" value="Periplasmic binding protein-like II"/>
    <property type="match status" value="1"/>
</dbReference>
<dbReference type="GO" id="GO:0043565">
    <property type="term" value="F:sequence-specific DNA binding"/>
    <property type="evidence" value="ECO:0007669"/>
    <property type="project" value="TreeGrafter"/>
</dbReference>
<evidence type="ECO:0000256" key="2">
    <source>
        <dbReference type="ARBA" id="ARBA00023015"/>
    </source>
</evidence>
<keyword evidence="4" id="KW-0010">Activator</keyword>
<dbReference type="SUPFAM" id="SSF46785">
    <property type="entry name" value="Winged helix' DNA-binding domain"/>
    <property type="match status" value="1"/>
</dbReference>
<evidence type="ECO:0000256" key="5">
    <source>
        <dbReference type="ARBA" id="ARBA00023163"/>
    </source>
</evidence>